<dbReference type="RefSeq" id="WP_201635131.1">
    <property type="nucleotide sequence ID" value="NZ_JAEQNB010000003.1"/>
</dbReference>
<feature type="transmembrane region" description="Helical" evidence="1">
    <location>
        <begin position="200"/>
        <end position="218"/>
    </location>
</feature>
<protein>
    <submittedName>
        <fullName evidence="2">Uncharacterized protein</fullName>
    </submittedName>
</protein>
<comment type="caution">
    <text evidence="2">The sequence shown here is derived from an EMBL/GenBank/DDBJ whole genome shotgun (WGS) entry which is preliminary data.</text>
</comment>
<keyword evidence="3" id="KW-1185">Reference proteome</keyword>
<name>A0ABS1JAI2_9BACL</name>
<feature type="transmembrane region" description="Helical" evidence="1">
    <location>
        <begin position="159"/>
        <end position="180"/>
    </location>
</feature>
<organism evidence="2 3">
    <name type="scientific">Tumebacillus amylolyticus</name>
    <dbReference type="NCBI Taxonomy" id="2801339"/>
    <lineage>
        <taxon>Bacteria</taxon>
        <taxon>Bacillati</taxon>
        <taxon>Bacillota</taxon>
        <taxon>Bacilli</taxon>
        <taxon>Bacillales</taxon>
        <taxon>Alicyclobacillaceae</taxon>
        <taxon>Tumebacillus</taxon>
    </lineage>
</organism>
<evidence type="ECO:0000313" key="3">
    <source>
        <dbReference type="Proteomes" id="UP000602284"/>
    </source>
</evidence>
<accession>A0ABS1JAI2</accession>
<dbReference type="Proteomes" id="UP000602284">
    <property type="component" value="Unassembled WGS sequence"/>
</dbReference>
<gene>
    <name evidence="2" type="ORF">JJB07_11550</name>
</gene>
<evidence type="ECO:0000256" key="1">
    <source>
        <dbReference type="SAM" id="Phobius"/>
    </source>
</evidence>
<sequence length="252" mass="29676">MKVSGRRIQAYLNPYTVNQIHPRNPWIPAWWSAAFPGFGHIMLCRYFKGVLLVIWELFINVHAHLNEAIVFSFTGQFQMAKQVLDNTWFLLYGPVYLYAIWDSYRSTMEINTQFLLARHEKAPIRKFAIDSLEINFLNKLNPKLAAFWSALMPGTGHLYCYRLSTGFFALFSWIAVVYQSHLLPSVLYTFHGDFEQARTVLNPAWGLFFPSLYAFSIYDSYLTATEYNKLYEMELTSYLQNNYQSPDFEWIW</sequence>
<keyword evidence="1" id="KW-0812">Transmembrane</keyword>
<proteinExistence type="predicted"/>
<dbReference type="EMBL" id="JAEQNB010000003">
    <property type="protein sequence ID" value="MBL0387286.1"/>
    <property type="molecule type" value="Genomic_DNA"/>
</dbReference>
<reference evidence="2 3" key="1">
    <citation type="submission" date="2021-01" db="EMBL/GenBank/DDBJ databases">
        <title>Tumebacillus sp. strain ITR2 16S ribosomal RNA gene Genome sequencing and assembly.</title>
        <authorList>
            <person name="Kang M."/>
        </authorList>
    </citation>
    <scope>NUCLEOTIDE SEQUENCE [LARGE SCALE GENOMIC DNA]</scope>
    <source>
        <strain evidence="2 3">ITR2</strain>
    </source>
</reference>
<keyword evidence="1" id="KW-1133">Transmembrane helix</keyword>
<evidence type="ECO:0000313" key="2">
    <source>
        <dbReference type="EMBL" id="MBL0387286.1"/>
    </source>
</evidence>
<keyword evidence="1" id="KW-0472">Membrane</keyword>